<evidence type="ECO:0000313" key="2">
    <source>
        <dbReference type="Proteomes" id="UP000789920"/>
    </source>
</evidence>
<dbReference type="EMBL" id="CAJVQC010041422">
    <property type="protein sequence ID" value="CAG8772937.1"/>
    <property type="molecule type" value="Genomic_DNA"/>
</dbReference>
<protein>
    <submittedName>
        <fullName evidence="1">31850_t:CDS:1</fullName>
    </submittedName>
</protein>
<accession>A0ACA9R1H7</accession>
<gene>
    <name evidence="1" type="ORF">RPERSI_LOCUS16629</name>
</gene>
<comment type="caution">
    <text evidence="1">The sequence shown here is derived from an EMBL/GenBank/DDBJ whole genome shotgun (WGS) entry which is preliminary data.</text>
</comment>
<name>A0ACA9R1H7_9GLOM</name>
<feature type="non-terminal residue" evidence="1">
    <location>
        <position position="236"/>
    </location>
</feature>
<dbReference type="Proteomes" id="UP000789920">
    <property type="component" value="Unassembled WGS sequence"/>
</dbReference>
<evidence type="ECO:0000313" key="1">
    <source>
        <dbReference type="EMBL" id="CAG8772937.1"/>
    </source>
</evidence>
<proteinExistence type="predicted"/>
<keyword evidence="2" id="KW-1185">Reference proteome</keyword>
<feature type="non-terminal residue" evidence="1">
    <location>
        <position position="1"/>
    </location>
</feature>
<sequence length="236" mass="27194">VSSIGDPDENKFYDIGVGFVFSFMTHYQSVCVGKITEADPNKVWDQVEVLKKYTGSYLFGITNTLVQQHINILKSKSPTCAVKEWSNTMQLEKNALLLNKKESDGIIRILLVIALNFKYRILKEELGVGSNIINKASKHAWLYRLGTLILQKPKRTAQRLTDVQEKQFLLFFQDKENVSMSSYHIDSKTRLLILYLHDQKKGLWEKFNETNSNGIKRTTFIACLSEKTNLKYCKDL</sequence>
<reference evidence="1" key="1">
    <citation type="submission" date="2021-06" db="EMBL/GenBank/DDBJ databases">
        <authorList>
            <person name="Kallberg Y."/>
            <person name="Tangrot J."/>
            <person name="Rosling A."/>
        </authorList>
    </citation>
    <scope>NUCLEOTIDE SEQUENCE</scope>
    <source>
        <strain evidence="1">MA461A</strain>
    </source>
</reference>
<organism evidence="1 2">
    <name type="scientific">Racocetra persica</name>
    <dbReference type="NCBI Taxonomy" id="160502"/>
    <lineage>
        <taxon>Eukaryota</taxon>
        <taxon>Fungi</taxon>
        <taxon>Fungi incertae sedis</taxon>
        <taxon>Mucoromycota</taxon>
        <taxon>Glomeromycotina</taxon>
        <taxon>Glomeromycetes</taxon>
        <taxon>Diversisporales</taxon>
        <taxon>Gigasporaceae</taxon>
        <taxon>Racocetra</taxon>
    </lineage>
</organism>